<dbReference type="Pfam" id="PF05043">
    <property type="entry name" value="Mga"/>
    <property type="match status" value="1"/>
</dbReference>
<dbReference type="Gene3D" id="3.40.50.2300">
    <property type="match status" value="1"/>
</dbReference>
<feature type="domain" description="PRD" evidence="8">
    <location>
        <begin position="310"/>
        <end position="418"/>
    </location>
</feature>
<feature type="domain" description="PTS EIIB type-2" evidence="7">
    <location>
        <begin position="423"/>
        <end position="512"/>
    </location>
</feature>
<dbReference type="PANTHER" id="PTHR30185">
    <property type="entry name" value="CRYPTIC BETA-GLUCOSIDE BGL OPERON ANTITERMINATOR"/>
    <property type="match status" value="1"/>
</dbReference>
<dbReference type="PROSITE" id="PS51372">
    <property type="entry name" value="PRD_2"/>
    <property type="match status" value="2"/>
</dbReference>
<accession>A0A1H0QEU7</accession>
<dbReference type="SUPFAM" id="SSF55804">
    <property type="entry name" value="Phoshotransferase/anion transport protein"/>
    <property type="match status" value="1"/>
</dbReference>
<dbReference type="Proteomes" id="UP000198597">
    <property type="component" value="Unassembled WGS sequence"/>
</dbReference>
<keyword evidence="1" id="KW-0808">Transferase</keyword>
<dbReference type="InterPro" id="IPR036095">
    <property type="entry name" value="PTS_EIIB-like_sf"/>
</dbReference>
<dbReference type="SUPFAM" id="SSF52794">
    <property type="entry name" value="PTS system IIB component-like"/>
    <property type="match status" value="1"/>
</dbReference>
<evidence type="ECO:0000256" key="4">
    <source>
        <dbReference type="ARBA" id="ARBA00023159"/>
    </source>
</evidence>
<dbReference type="InterPro" id="IPR050661">
    <property type="entry name" value="BglG_antiterminators"/>
</dbReference>
<dbReference type="InterPro" id="IPR036634">
    <property type="entry name" value="PRD_sf"/>
</dbReference>
<dbReference type="EMBL" id="FNJM01000002">
    <property type="protein sequence ID" value="SDP15862.1"/>
    <property type="molecule type" value="Genomic_DNA"/>
</dbReference>
<dbReference type="InterPro" id="IPR016152">
    <property type="entry name" value="PTrfase/Anion_transptr"/>
</dbReference>
<dbReference type="OrthoDB" id="3175596at2"/>
<evidence type="ECO:0000256" key="1">
    <source>
        <dbReference type="ARBA" id="ARBA00022679"/>
    </source>
</evidence>
<dbReference type="AlphaFoldDB" id="A0A1H0QEU7"/>
<dbReference type="GO" id="GO:0008982">
    <property type="term" value="F:protein-N(PI)-phosphohistidine-sugar phosphotransferase activity"/>
    <property type="evidence" value="ECO:0007669"/>
    <property type="project" value="InterPro"/>
</dbReference>
<proteinExistence type="predicted"/>
<dbReference type="Gene3D" id="3.40.930.10">
    <property type="entry name" value="Mannitol-specific EII, Chain A"/>
    <property type="match status" value="1"/>
</dbReference>
<evidence type="ECO:0000259" key="6">
    <source>
        <dbReference type="PROSITE" id="PS51094"/>
    </source>
</evidence>
<dbReference type="InterPro" id="IPR011608">
    <property type="entry name" value="PRD"/>
</dbReference>
<dbReference type="GO" id="GO:0009401">
    <property type="term" value="P:phosphoenolpyruvate-dependent sugar phosphotransferase system"/>
    <property type="evidence" value="ECO:0007669"/>
    <property type="project" value="InterPro"/>
</dbReference>
<keyword evidence="3" id="KW-0805">Transcription regulation</keyword>
<keyword evidence="5" id="KW-0804">Transcription</keyword>
<evidence type="ECO:0000256" key="2">
    <source>
        <dbReference type="ARBA" id="ARBA00022737"/>
    </source>
</evidence>
<gene>
    <name evidence="9" type="ORF">SAMN04488529_102332</name>
</gene>
<evidence type="ECO:0000313" key="10">
    <source>
        <dbReference type="Proteomes" id="UP000198597"/>
    </source>
</evidence>
<sequence length="711" mass="82748">MELNKECMEILQYMIEKDDYVQLEEIAARYKITNRGIRYKIDKIESFLVKNGFGYFDKKYKKGIRINDTLKVKEYMQKFIGEYTPYKYVYSKYERKLFMTLKLLQSNEYIKIKDFEEKLCVSKNTLLKELDEIGYELEKYDLKLVRKPRLGLIADGLEMNKRNAVIDIMAKSVSAEDVVNYVSKKSIQSKINNLQFSTLFEDIDIDFIDRLIKKAEIDLKREFSDEAYGGLITHLSIMIKRVQLDKVIYLPELDDGFVKSTVEYQVALEIIGKIEEYYNIVVPEMESCYIVIHLLGAKVVNNTFQAGDTCGENELQSLIKVMTEYVESIYNINLNNEREGLYQGLLLHLRPSLYRIKYGSRIENPLFDRIKQEQGNLFKVVEAACKYLEEFIGEELGEHETSYIVLHYAAALARYKQRIDGKTRIIIVCGSGIGASKMIASKISERFNLDIMGTYGSRNVDVELKSTCDFIISTIDIGGLNKDEYIKISPLFSENDIKKLEKYLVPVAKKEQQGEELLLVNRILAKVKKHCEVRDEEQLRYEILYELKKQNEKEINKVEKNSLKDFIKRENIELKLNCKDWIDAIGKASDILIKKDSITEKYKEGIIENFEKLGPYMVIAPGICLAHVDRTDEINETCMSLVNLKYPIKFNSEFNDPVKLILTFATKDKQSHLNALLEFMSLINNSKDLDRLMTTSSKDEVREILKKYKRM</sequence>
<dbReference type="Pfam" id="PF00874">
    <property type="entry name" value="PRD"/>
    <property type="match status" value="2"/>
</dbReference>
<dbReference type="RefSeq" id="WP_089967175.1">
    <property type="nucleotide sequence ID" value="NZ_FNJM01000002.1"/>
</dbReference>
<dbReference type="Pfam" id="PF00359">
    <property type="entry name" value="PTS_EIIA_2"/>
    <property type="match status" value="1"/>
</dbReference>
<evidence type="ECO:0000313" key="9">
    <source>
        <dbReference type="EMBL" id="SDP15862.1"/>
    </source>
</evidence>
<dbReference type="PANTHER" id="PTHR30185:SF18">
    <property type="entry name" value="TRANSCRIPTIONAL REGULATOR MTLR"/>
    <property type="match status" value="1"/>
</dbReference>
<dbReference type="CDD" id="cd00211">
    <property type="entry name" value="PTS_IIA_fru"/>
    <property type="match status" value="1"/>
</dbReference>
<evidence type="ECO:0000256" key="3">
    <source>
        <dbReference type="ARBA" id="ARBA00023015"/>
    </source>
</evidence>
<dbReference type="CDD" id="cd05568">
    <property type="entry name" value="PTS_IIB_bgl_like"/>
    <property type="match status" value="1"/>
</dbReference>
<dbReference type="STRING" id="94869.SAMN04488529_102332"/>
<dbReference type="GO" id="GO:0006355">
    <property type="term" value="P:regulation of DNA-templated transcription"/>
    <property type="evidence" value="ECO:0007669"/>
    <property type="project" value="InterPro"/>
</dbReference>
<dbReference type="Gene3D" id="1.10.1790.10">
    <property type="entry name" value="PRD domain"/>
    <property type="match status" value="2"/>
</dbReference>
<dbReference type="InterPro" id="IPR013011">
    <property type="entry name" value="PTS_EIIB_2"/>
</dbReference>
<name>A0A1H0QEU7_9CLOT</name>
<organism evidence="9 10">
    <name type="scientific">Clostridium gasigenes</name>
    <dbReference type="NCBI Taxonomy" id="94869"/>
    <lineage>
        <taxon>Bacteria</taxon>
        <taxon>Bacillati</taxon>
        <taxon>Bacillota</taxon>
        <taxon>Clostridia</taxon>
        <taxon>Eubacteriales</taxon>
        <taxon>Clostridiaceae</taxon>
        <taxon>Clostridium</taxon>
    </lineage>
</organism>
<keyword evidence="2" id="KW-0677">Repeat</keyword>
<dbReference type="InterPro" id="IPR002178">
    <property type="entry name" value="PTS_EIIA_type-2_dom"/>
</dbReference>
<dbReference type="SUPFAM" id="SSF63520">
    <property type="entry name" value="PTS-regulatory domain, PRD"/>
    <property type="match status" value="2"/>
</dbReference>
<protein>
    <submittedName>
        <fullName evidence="9">Transcriptional antiterminator</fullName>
    </submittedName>
</protein>
<keyword evidence="10" id="KW-1185">Reference proteome</keyword>
<dbReference type="InterPro" id="IPR007737">
    <property type="entry name" value="Mga_HTH"/>
</dbReference>
<keyword evidence="4" id="KW-0010">Activator</keyword>
<feature type="domain" description="PRD" evidence="8">
    <location>
        <begin position="199"/>
        <end position="304"/>
    </location>
</feature>
<evidence type="ECO:0000256" key="5">
    <source>
        <dbReference type="ARBA" id="ARBA00023163"/>
    </source>
</evidence>
<reference evidence="9 10" key="1">
    <citation type="submission" date="2016-10" db="EMBL/GenBank/DDBJ databases">
        <authorList>
            <person name="de Groot N.N."/>
        </authorList>
    </citation>
    <scope>NUCLEOTIDE SEQUENCE [LARGE SCALE GENOMIC DNA]</scope>
    <source>
        <strain evidence="9 10">DSM 12272</strain>
    </source>
</reference>
<evidence type="ECO:0000259" key="8">
    <source>
        <dbReference type="PROSITE" id="PS51372"/>
    </source>
</evidence>
<feature type="domain" description="PTS EIIA type-2" evidence="6">
    <location>
        <begin position="565"/>
        <end position="708"/>
    </location>
</feature>
<dbReference type="PROSITE" id="PS51099">
    <property type="entry name" value="PTS_EIIB_TYPE_2"/>
    <property type="match status" value="1"/>
</dbReference>
<dbReference type="PROSITE" id="PS51094">
    <property type="entry name" value="PTS_EIIA_TYPE_2"/>
    <property type="match status" value="1"/>
</dbReference>
<evidence type="ECO:0000259" key="7">
    <source>
        <dbReference type="PROSITE" id="PS51099"/>
    </source>
</evidence>